<feature type="compositionally biased region" description="Low complexity" evidence="1">
    <location>
        <begin position="825"/>
        <end position="836"/>
    </location>
</feature>
<feature type="compositionally biased region" description="Pro residues" evidence="1">
    <location>
        <begin position="524"/>
        <end position="539"/>
    </location>
</feature>
<gene>
    <name evidence="2" type="ORF">MYCIT1_LOCUS13895</name>
</gene>
<proteinExistence type="predicted"/>
<accession>A0AAD2H5I1</accession>
<feature type="region of interest" description="Disordered" evidence="1">
    <location>
        <begin position="777"/>
        <end position="802"/>
    </location>
</feature>
<feature type="region of interest" description="Disordered" evidence="1">
    <location>
        <begin position="420"/>
        <end position="547"/>
    </location>
</feature>
<feature type="region of interest" description="Disordered" evidence="1">
    <location>
        <begin position="825"/>
        <end position="851"/>
    </location>
</feature>
<protein>
    <recommendedName>
        <fullName evidence="4">Mediator of RNA polymerase II transcription subunit 25</fullName>
    </recommendedName>
</protein>
<evidence type="ECO:0008006" key="4">
    <source>
        <dbReference type="Google" id="ProtNLM"/>
    </source>
</evidence>
<feature type="compositionally biased region" description="Pro residues" evidence="1">
    <location>
        <begin position="425"/>
        <end position="437"/>
    </location>
</feature>
<evidence type="ECO:0000313" key="2">
    <source>
        <dbReference type="EMBL" id="CAK5269863.1"/>
    </source>
</evidence>
<dbReference type="EMBL" id="CAVNYO010000155">
    <property type="protein sequence ID" value="CAK5269863.1"/>
    <property type="molecule type" value="Genomic_DNA"/>
</dbReference>
<feature type="compositionally biased region" description="Low complexity" evidence="1">
    <location>
        <begin position="777"/>
        <end position="795"/>
    </location>
</feature>
<dbReference type="Proteomes" id="UP001295794">
    <property type="component" value="Unassembled WGS sequence"/>
</dbReference>
<evidence type="ECO:0000256" key="1">
    <source>
        <dbReference type="SAM" id="MobiDB-lite"/>
    </source>
</evidence>
<organism evidence="2 3">
    <name type="scientific">Mycena citricolor</name>
    <dbReference type="NCBI Taxonomy" id="2018698"/>
    <lineage>
        <taxon>Eukaryota</taxon>
        <taxon>Fungi</taxon>
        <taxon>Dikarya</taxon>
        <taxon>Basidiomycota</taxon>
        <taxon>Agaricomycotina</taxon>
        <taxon>Agaricomycetes</taxon>
        <taxon>Agaricomycetidae</taxon>
        <taxon>Agaricales</taxon>
        <taxon>Marasmiineae</taxon>
        <taxon>Mycenaceae</taxon>
        <taxon>Mycena</taxon>
    </lineage>
</organism>
<comment type="caution">
    <text evidence="2">The sequence shown here is derived from an EMBL/GenBank/DDBJ whole genome shotgun (WGS) entry which is preliminary data.</text>
</comment>
<reference evidence="2" key="1">
    <citation type="submission" date="2023-11" db="EMBL/GenBank/DDBJ databases">
        <authorList>
            <person name="De Vega J J."/>
            <person name="De Vega J J."/>
        </authorList>
    </citation>
    <scope>NUCLEOTIDE SEQUENCE</scope>
</reference>
<evidence type="ECO:0000313" key="3">
    <source>
        <dbReference type="Proteomes" id="UP001295794"/>
    </source>
</evidence>
<feature type="region of interest" description="Disordered" evidence="1">
    <location>
        <begin position="268"/>
        <end position="298"/>
    </location>
</feature>
<keyword evidence="3" id="KW-1185">Reference proteome</keyword>
<sequence length="851" mass="91225">MRLVMSIATDPLVPFTLYVSHSIRLEVREGLMSLDVAVALVVDSSHVLASEWPFILSGYIFNMLRRIGEASPKCKFRVAFISYGTQEDDLNQRFFEDFRALSTTLGDVSKMNLGGSSSGGGNGLAALDGLVAAIELFDDYARQSQNSAAHHIFHVAAVKPDHSTHPQRNRSPELDSLTWGTLPSELKKRHIKFSSICLKKGFDKFGELHTASFDAYRLTHELISIRLLPSPLCNHGFLCARVTRFYCRDIRLCKHPFPRVCIKRAAAEPASMPETKRPKANPPVPQVSPPKNINASPVPVPMTAPPTALRMNAPVGPPAVPVGAAAQGPAGLGPGAPLMQSGVPGLPPLSPQRLQQLQTFIRTCEQQIRTMELSASEALARGDRAAAEEIMAQVAEKKKSLQQLMQKIVHNMNQNRLQVARSMPPNGPAAPAPPMNPQQPMAAEEGGDFQMLGPDAKNASPAAAMSAMSGHMRSASNGRNMPPMNAGAATMMGNAPGPTNLTQQMQKLMEQKDRAQQTGMQPGPAGPNPSQPPPPPPQHVPVWQGLMTWSGPNAAGVPREISLYVVAKSGNRDTCHATTWPQTLKLSMTESAVSVPELQMWMKRYNPVIVTFAPNPRASQPAQNDLGYKALVAILLKQQTFFVASWALPNSNGKETPNALFFPSHQIGLAGLFFPLTGIPEMPKTVSGHVVPVPPPPGLPPATNGLATSAAAAAAAAASPQTQQIALQIQQMLSARGVAISAAFAIQVASLPAQQRGGFITRYVALGAEQRRKAAAAAAAAQNGGQMGQRQPPQGENAFNPNQFAMQNMGQNQLLAVGQQQQQQQSMTQQQLAQSAGMGLAMGQQQQQQQQ</sequence>
<name>A0AAD2H5I1_9AGAR</name>
<feature type="non-terminal residue" evidence="2">
    <location>
        <position position="1"/>
    </location>
</feature>
<dbReference type="AlphaFoldDB" id="A0AAD2H5I1"/>
<feature type="compositionally biased region" description="Low complexity" evidence="1">
    <location>
        <begin position="456"/>
        <end position="498"/>
    </location>
</feature>